<dbReference type="STRING" id="573058.SAMN00017477_0925"/>
<keyword evidence="3 5" id="KW-0238">DNA-binding</keyword>
<dbReference type="CDD" id="cd01189">
    <property type="entry name" value="INT_ICEBs1_C_like"/>
    <property type="match status" value="1"/>
</dbReference>
<evidence type="ECO:0000259" key="6">
    <source>
        <dbReference type="PROSITE" id="PS51898"/>
    </source>
</evidence>
<dbReference type="GO" id="GO:0015074">
    <property type="term" value="P:DNA integration"/>
    <property type="evidence" value="ECO:0007669"/>
    <property type="project" value="UniProtKB-KW"/>
</dbReference>
<dbReference type="PROSITE" id="PS51900">
    <property type="entry name" value="CB"/>
    <property type="match status" value="1"/>
</dbReference>
<reference evidence="9" key="1">
    <citation type="submission" date="2017-04" db="EMBL/GenBank/DDBJ databases">
        <authorList>
            <person name="Varghese N."/>
            <person name="Submissions S."/>
        </authorList>
    </citation>
    <scope>NUCLEOTIDE SEQUENCE [LARGE SCALE GENOMIC DNA]</scope>
    <source>
        <strain evidence="9">DSM 20463</strain>
    </source>
</reference>
<proteinExistence type="inferred from homology"/>
<dbReference type="Pfam" id="PF00589">
    <property type="entry name" value="Phage_integrase"/>
    <property type="match status" value="1"/>
</dbReference>
<keyword evidence="2" id="KW-0229">DNA integration</keyword>
<dbReference type="InterPro" id="IPR013762">
    <property type="entry name" value="Integrase-like_cat_sf"/>
</dbReference>
<dbReference type="Pfam" id="PF14659">
    <property type="entry name" value="Phage_int_SAM_3"/>
    <property type="match status" value="1"/>
</dbReference>
<dbReference type="InterPro" id="IPR044068">
    <property type="entry name" value="CB"/>
</dbReference>
<dbReference type="AlphaFoldDB" id="A0A1W1UZT4"/>
<dbReference type="GO" id="GO:0003677">
    <property type="term" value="F:DNA binding"/>
    <property type="evidence" value="ECO:0007669"/>
    <property type="project" value="UniProtKB-UniRule"/>
</dbReference>
<evidence type="ECO:0000256" key="4">
    <source>
        <dbReference type="ARBA" id="ARBA00023172"/>
    </source>
</evidence>
<feature type="domain" description="Tyr recombinase" evidence="6">
    <location>
        <begin position="162"/>
        <end position="360"/>
    </location>
</feature>
<keyword evidence="4" id="KW-0233">DNA recombination</keyword>
<comment type="similarity">
    <text evidence="1">Belongs to the 'phage' integrase family.</text>
</comment>
<dbReference type="Proteomes" id="UP000192368">
    <property type="component" value="Unassembled WGS sequence"/>
</dbReference>
<dbReference type="InterPro" id="IPR010998">
    <property type="entry name" value="Integrase_recombinase_N"/>
</dbReference>
<organism evidence="8 9">
    <name type="scientific">Peptoniphilus asaccharolyticus DSM 20463</name>
    <dbReference type="NCBI Taxonomy" id="573058"/>
    <lineage>
        <taxon>Bacteria</taxon>
        <taxon>Bacillati</taxon>
        <taxon>Bacillota</taxon>
        <taxon>Tissierellia</taxon>
        <taxon>Tissierellales</taxon>
        <taxon>Peptoniphilaceae</taxon>
        <taxon>Peptoniphilus</taxon>
    </lineage>
</organism>
<evidence type="ECO:0000259" key="7">
    <source>
        <dbReference type="PROSITE" id="PS51900"/>
    </source>
</evidence>
<protein>
    <submittedName>
        <fullName evidence="8">Site-specific recombinase XerD</fullName>
    </submittedName>
</protein>
<dbReference type="InterPro" id="IPR002104">
    <property type="entry name" value="Integrase_catalytic"/>
</dbReference>
<dbReference type="EMBL" id="FWWR01000009">
    <property type="protein sequence ID" value="SMB86615.1"/>
    <property type="molecule type" value="Genomic_DNA"/>
</dbReference>
<evidence type="ECO:0000256" key="5">
    <source>
        <dbReference type="PROSITE-ProRule" id="PRU01248"/>
    </source>
</evidence>
<dbReference type="GO" id="GO:0006310">
    <property type="term" value="P:DNA recombination"/>
    <property type="evidence" value="ECO:0007669"/>
    <property type="project" value="UniProtKB-KW"/>
</dbReference>
<evidence type="ECO:0000256" key="1">
    <source>
        <dbReference type="ARBA" id="ARBA00008857"/>
    </source>
</evidence>
<dbReference type="InterPro" id="IPR011010">
    <property type="entry name" value="DNA_brk_join_enz"/>
</dbReference>
<dbReference type="InterPro" id="IPR028259">
    <property type="entry name" value="AP2-like_int_N"/>
</dbReference>
<dbReference type="PANTHER" id="PTHR30349">
    <property type="entry name" value="PHAGE INTEGRASE-RELATED"/>
    <property type="match status" value="1"/>
</dbReference>
<keyword evidence="9" id="KW-1185">Reference proteome</keyword>
<dbReference type="PROSITE" id="PS51898">
    <property type="entry name" value="TYR_RECOMBINASE"/>
    <property type="match status" value="1"/>
</dbReference>
<evidence type="ECO:0000256" key="3">
    <source>
        <dbReference type="ARBA" id="ARBA00023125"/>
    </source>
</evidence>
<dbReference type="PANTHER" id="PTHR30349:SF64">
    <property type="entry name" value="PROPHAGE INTEGRASE INTD-RELATED"/>
    <property type="match status" value="1"/>
</dbReference>
<accession>A0A1W1UZT4</accession>
<dbReference type="Gene3D" id="1.10.443.10">
    <property type="entry name" value="Intergrase catalytic core"/>
    <property type="match status" value="1"/>
</dbReference>
<evidence type="ECO:0000256" key="2">
    <source>
        <dbReference type="ARBA" id="ARBA00022908"/>
    </source>
</evidence>
<dbReference type="Pfam" id="PF14657">
    <property type="entry name" value="Arm-DNA-bind_4"/>
    <property type="match status" value="1"/>
</dbReference>
<dbReference type="InterPro" id="IPR050090">
    <property type="entry name" value="Tyrosine_recombinase_XerCD"/>
</dbReference>
<name>A0A1W1UZT4_PEPAS</name>
<gene>
    <name evidence="8" type="ORF">SAMN00017477_0925</name>
</gene>
<dbReference type="InterPro" id="IPR004107">
    <property type="entry name" value="Integrase_SAM-like_N"/>
</dbReference>
<sequence length="370" mass="43411">MNIYKRGNTWTFVVEGPRNDGRRNRITKGGFKTKKECEKEAIALEHELNISDTSYRDNKIYYVDLANMFLEYHKNNVRETTFVSSAYQLSYSIEFFKDYLIKDIKVLDLQNFINSLDLKPSTIKLVFSKVKQVFNFGNDIAEVINYKPKFNKVILPKTTSKVRNDILNEDEINSILNDFIETIYYYIFKFALLTGMRKGEILALKWDKIDFENNIIIVNKNLNRFNKLTLPKNNSSIRVVPMSNLLKDLLLELKKFIKTKINYSLECDNIVISENNELDFVFRNEYGEFITTNDIDNLFKRRYKSKYHFHQFRHYFATKLINTGIPIADVAKILGHAQVTTTLKMYVGTNKSETLATKLDVIFGQQMDNK</sequence>
<feature type="domain" description="Core-binding (CB)" evidence="7">
    <location>
        <begin position="60"/>
        <end position="138"/>
    </location>
</feature>
<dbReference type="SUPFAM" id="SSF56349">
    <property type="entry name" value="DNA breaking-rejoining enzymes"/>
    <property type="match status" value="1"/>
</dbReference>
<evidence type="ECO:0000313" key="8">
    <source>
        <dbReference type="EMBL" id="SMB86615.1"/>
    </source>
</evidence>
<dbReference type="Gene3D" id="1.10.150.130">
    <property type="match status" value="1"/>
</dbReference>
<evidence type="ECO:0000313" key="9">
    <source>
        <dbReference type="Proteomes" id="UP000192368"/>
    </source>
</evidence>